<evidence type="ECO:0000313" key="2">
    <source>
        <dbReference type="Proteomes" id="UP000229612"/>
    </source>
</evidence>
<accession>A0A2H0UI86</accession>
<proteinExistence type="predicted"/>
<comment type="caution">
    <text evidence="1">The sequence shown here is derived from an EMBL/GenBank/DDBJ whole genome shotgun (WGS) entry which is preliminary data.</text>
</comment>
<dbReference type="AlphaFoldDB" id="A0A2H0UI86"/>
<reference evidence="2" key="1">
    <citation type="submission" date="2017-09" db="EMBL/GenBank/DDBJ databases">
        <title>Depth-based differentiation of microbial function through sediment-hosted aquifers and enrichment of novel symbionts in the deep terrestrial subsurface.</title>
        <authorList>
            <person name="Probst A.J."/>
            <person name="Ladd B."/>
            <person name="Jarett J.K."/>
            <person name="Geller-Mcgrath D.E."/>
            <person name="Sieber C.M.K."/>
            <person name="Emerson J.B."/>
            <person name="Anantharaman K."/>
            <person name="Thomas B.C."/>
            <person name="Malmstrom R."/>
            <person name="Stieglmeier M."/>
            <person name="Klingl A."/>
            <person name="Woyke T."/>
            <person name="Ryan C.M."/>
            <person name="Banfield J.F."/>
        </authorList>
    </citation>
    <scope>NUCLEOTIDE SEQUENCE [LARGE SCALE GENOMIC DNA]</scope>
</reference>
<organism evidence="1 2">
    <name type="scientific">Candidatus Kaiserbacteria bacterium CG10_big_fil_rev_8_21_14_0_10_44_10</name>
    <dbReference type="NCBI Taxonomy" id="1974606"/>
    <lineage>
        <taxon>Bacteria</taxon>
        <taxon>Candidatus Kaiseribacteriota</taxon>
    </lineage>
</organism>
<name>A0A2H0UI86_9BACT</name>
<dbReference type="Proteomes" id="UP000229612">
    <property type="component" value="Unassembled WGS sequence"/>
</dbReference>
<sequence length="65" mass="7699">MSEVLEVDFNMIKAAISPFDELMDFLEDMEFVDPEVVLMDFWLSEPETSVLLDMFTMTIRYVLRI</sequence>
<evidence type="ECO:0000313" key="1">
    <source>
        <dbReference type="EMBL" id="PIR86117.1"/>
    </source>
</evidence>
<dbReference type="EMBL" id="PFBG01000008">
    <property type="protein sequence ID" value="PIR86117.1"/>
    <property type="molecule type" value="Genomic_DNA"/>
</dbReference>
<protein>
    <submittedName>
        <fullName evidence="1">Uncharacterized protein</fullName>
    </submittedName>
</protein>
<gene>
    <name evidence="1" type="ORF">COU14_00685</name>
</gene>